<dbReference type="FunFam" id="3.40.309.10:FF:000012">
    <property type="entry name" value="Betaine aldehyde dehydrogenase"/>
    <property type="match status" value="1"/>
</dbReference>
<dbReference type="InterPro" id="IPR015590">
    <property type="entry name" value="Aldehyde_DH_dom"/>
</dbReference>
<gene>
    <name evidence="7" type="ORF">GGD41_000807</name>
</gene>
<name>A0A7Z0AXL2_9BURK</name>
<dbReference type="InterPro" id="IPR016163">
    <property type="entry name" value="Ald_DH_C"/>
</dbReference>
<protein>
    <submittedName>
        <fullName evidence="7">Acyl-CoA reductase-like NAD-dependent aldehyde dehydrogenase</fullName>
    </submittedName>
</protein>
<dbReference type="InterPro" id="IPR029510">
    <property type="entry name" value="Ald_DH_CS_GLU"/>
</dbReference>
<dbReference type="InterPro" id="IPR016162">
    <property type="entry name" value="Ald_DH_N"/>
</dbReference>
<organism evidence="7 8">
    <name type="scientific">Paraburkholderia bryophila</name>
    <dbReference type="NCBI Taxonomy" id="420952"/>
    <lineage>
        <taxon>Bacteria</taxon>
        <taxon>Pseudomonadati</taxon>
        <taxon>Pseudomonadota</taxon>
        <taxon>Betaproteobacteria</taxon>
        <taxon>Burkholderiales</taxon>
        <taxon>Burkholderiaceae</taxon>
        <taxon>Paraburkholderia</taxon>
    </lineage>
</organism>
<dbReference type="Gene3D" id="3.40.605.10">
    <property type="entry name" value="Aldehyde Dehydrogenase, Chain A, domain 1"/>
    <property type="match status" value="1"/>
</dbReference>
<accession>A0A7Z0AXL2</accession>
<dbReference type="Gene3D" id="3.40.309.10">
    <property type="entry name" value="Aldehyde Dehydrogenase, Chain A, domain 2"/>
    <property type="match status" value="1"/>
</dbReference>
<dbReference type="InterPro" id="IPR016161">
    <property type="entry name" value="Ald_DH/histidinol_DH"/>
</dbReference>
<evidence type="ECO:0000313" key="7">
    <source>
        <dbReference type="EMBL" id="NYH13579.1"/>
    </source>
</evidence>
<feature type="region of interest" description="Disordered" evidence="5">
    <location>
        <begin position="1"/>
        <end position="21"/>
    </location>
</feature>
<dbReference type="InterPro" id="IPR016160">
    <property type="entry name" value="Ald_DH_CS_CYS"/>
</dbReference>
<dbReference type="GO" id="GO:0004030">
    <property type="term" value="F:aldehyde dehydrogenase [NAD(P)+] activity"/>
    <property type="evidence" value="ECO:0007669"/>
    <property type="project" value="UniProtKB-ARBA"/>
</dbReference>
<reference evidence="7 8" key="1">
    <citation type="submission" date="2020-07" db="EMBL/GenBank/DDBJ databases">
        <title>Exploring microbial biodiversity for novel pathways involved in the catabolism of aromatic compounds derived from lignin.</title>
        <authorList>
            <person name="Elkins J."/>
        </authorList>
    </citation>
    <scope>NUCLEOTIDE SEQUENCE [LARGE SCALE GENOMIC DNA]</scope>
    <source>
        <strain evidence="7 8">H2C3B</strain>
    </source>
</reference>
<dbReference type="PROSITE" id="PS00687">
    <property type="entry name" value="ALDEHYDE_DEHYDR_GLU"/>
    <property type="match status" value="1"/>
</dbReference>
<evidence type="ECO:0000256" key="1">
    <source>
        <dbReference type="ARBA" id="ARBA00009986"/>
    </source>
</evidence>
<dbReference type="SUPFAM" id="SSF53720">
    <property type="entry name" value="ALDH-like"/>
    <property type="match status" value="1"/>
</dbReference>
<evidence type="ECO:0000256" key="2">
    <source>
        <dbReference type="ARBA" id="ARBA00023002"/>
    </source>
</evidence>
<sequence length="535" mass="57476">MNSRGSRASSSTAGSTESCRPRNIAAIPGAARSPTKELLMKNTFAYWQDKAATLAIDGRAFIDGELRHAQNGKTFACVSPIDSRVLAQVSDCGAADVDAAVAAARRAFAAQSWSALNPRQRKAILLRWVALMRDHLEELALLETLDSGKPIGDTTNIDIPAAAHCVEWYAEAIDKIGGEVAPADHHLVGLVTREPVGVVAAVVPWNFPLLMAAWKFGPALAAGNSVVLKPSEKSPLTAIRVAQLAHEAGLPRGVFNVVPGGGEPGRLLALHPDVDCIAFTGSARTGRAIMECAAQSNLKRVWLELGGKSPNIVLPDCPDLERAAQAAADAIFFNMGEVCTAGSRLLVHRDIKDRFVEKVVAAARRYVPGHPLDPAVTMGAIVDRIQLERVLEYIDVGRNEGRLVAGGSRVREDTGGFYVEPTVFEVKPNARIAREEIFGPVLSVIAFDSIDEAVSIANDTEYGLAAAVWSADLSTAHEVARRLRAGTVWVNCYSDGSDDMNFPFGGYRQSGNGRDKSLHALDKYMELKSTIVRLR</sequence>
<feature type="domain" description="Aldehyde dehydrogenase" evidence="6">
    <location>
        <begin position="70"/>
        <end position="529"/>
    </location>
</feature>
<evidence type="ECO:0000256" key="5">
    <source>
        <dbReference type="SAM" id="MobiDB-lite"/>
    </source>
</evidence>
<feature type="active site" evidence="3">
    <location>
        <position position="304"/>
    </location>
</feature>
<evidence type="ECO:0000259" key="6">
    <source>
        <dbReference type="Pfam" id="PF00171"/>
    </source>
</evidence>
<comment type="caution">
    <text evidence="7">The sequence shown here is derived from an EMBL/GenBank/DDBJ whole genome shotgun (WGS) entry which is preliminary data.</text>
</comment>
<dbReference type="AlphaFoldDB" id="A0A7Z0AXL2"/>
<comment type="similarity">
    <text evidence="1 4">Belongs to the aldehyde dehydrogenase family.</text>
</comment>
<dbReference type="CDD" id="cd07112">
    <property type="entry name" value="ALDH_GABALDH-PuuC"/>
    <property type="match status" value="1"/>
</dbReference>
<evidence type="ECO:0000256" key="4">
    <source>
        <dbReference type="RuleBase" id="RU003345"/>
    </source>
</evidence>
<evidence type="ECO:0000313" key="8">
    <source>
        <dbReference type="Proteomes" id="UP000572540"/>
    </source>
</evidence>
<keyword evidence="2 4" id="KW-0560">Oxidoreductase</keyword>
<dbReference type="EMBL" id="JACCAU010000001">
    <property type="protein sequence ID" value="NYH13579.1"/>
    <property type="molecule type" value="Genomic_DNA"/>
</dbReference>
<evidence type="ECO:0000256" key="3">
    <source>
        <dbReference type="PROSITE-ProRule" id="PRU10007"/>
    </source>
</evidence>
<dbReference type="PROSITE" id="PS00070">
    <property type="entry name" value="ALDEHYDE_DEHYDR_CYS"/>
    <property type="match status" value="1"/>
</dbReference>
<dbReference type="Pfam" id="PF00171">
    <property type="entry name" value="Aldedh"/>
    <property type="match status" value="1"/>
</dbReference>
<proteinExistence type="inferred from homology"/>
<feature type="compositionally biased region" description="Low complexity" evidence="5">
    <location>
        <begin position="1"/>
        <end position="16"/>
    </location>
</feature>
<dbReference type="FunFam" id="3.40.605.10:FF:000001">
    <property type="entry name" value="Aldehyde dehydrogenase 1"/>
    <property type="match status" value="1"/>
</dbReference>
<dbReference type="Proteomes" id="UP000572540">
    <property type="component" value="Unassembled WGS sequence"/>
</dbReference>
<dbReference type="PANTHER" id="PTHR11699">
    <property type="entry name" value="ALDEHYDE DEHYDROGENASE-RELATED"/>
    <property type="match status" value="1"/>
</dbReference>